<sequence>MTLVRSRSRWTEVTAAHGTVADAVETGVPRVCDDMTVAVALSVMAGARTGHLVVCDDDGPRAQPVTLGQLTAVRDSPAYTDRLQLRDILDGGEPSSFPAVPTTAEAGHAALGRRLAAPPVVEDQDDARGALALAAH</sequence>
<dbReference type="SUPFAM" id="SSF54631">
    <property type="entry name" value="CBS-domain pair"/>
    <property type="match status" value="1"/>
</dbReference>
<evidence type="ECO:0008006" key="3">
    <source>
        <dbReference type="Google" id="ProtNLM"/>
    </source>
</evidence>
<dbReference type="EMBL" id="CP054929">
    <property type="protein sequence ID" value="QKW53480.1"/>
    <property type="molecule type" value="Genomic_DNA"/>
</dbReference>
<accession>A0A7H8NGF4</accession>
<organism evidence="1 2">
    <name type="scientific">Streptomyces buecherae</name>
    <dbReference type="NCBI Taxonomy" id="2763006"/>
    <lineage>
        <taxon>Bacteria</taxon>
        <taxon>Bacillati</taxon>
        <taxon>Actinomycetota</taxon>
        <taxon>Actinomycetes</taxon>
        <taxon>Kitasatosporales</taxon>
        <taxon>Streptomycetaceae</taxon>
        <taxon>Streptomyces</taxon>
    </lineage>
</organism>
<evidence type="ECO:0000313" key="1">
    <source>
        <dbReference type="EMBL" id="QKW53480.1"/>
    </source>
</evidence>
<keyword evidence="2" id="KW-1185">Reference proteome</keyword>
<dbReference type="AlphaFoldDB" id="A0A7H8NGF4"/>
<reference evidence="1 2" key="1">
    <citation type="submission" date="2020-06" db="EMBL/GenBank/DDBJ databases">
        <title>Genome mining for natural products.</title>
        <authorList>
            <person name="Zhang B."/>
            <person name="Shi J."/>
            <person name="Ge H."/>
        </authorList>
    </citation>
    <scope>NUCLEOTIDE SEQUENCE [LARGE SCALE GENOMIC DNA]</scope>
    <source>
        <strain evidence="1 2">NA00687</strain>
    </source>
</reference>
<proteinExistence type="predicted"/>
<evidence type="ECO:0000313" key="2">
    <source>
        <dbReference type="Proteomes" id="UP000509303"/>
    </source>
</evidence>
<protein>
    <recommendedName>
        <fullName evidence="3">CBS domain-containing protein</fullName>
    </recommendedName>
</protein>
<dbReference type="Proteomes" id="UP000509303">
    <property type="component" value="Chromosome"/>
</dbReference>
<dbReference type="InterPro" id="IPR046342">
    <property type="entry name" value="CBS_dom_sf"/>
</dbReference>
<gene>
    <name evidence="1" type="ORF">HUT08_32450</name>
</gene>
<name>A0A7H8NGF4_9ACTN</name>